<feature type="domain" description="ORC1/DEAH AAA+ ATPase" evidence="2">
    <location>
        <begin position="41"/>
        <end position="174"/>
    </location>
</feature>
<protein>
    <submittedName>
        <fullName evidence="3">General secretion pathway protein A</fullName>
    </submittedName>
</protein>
<dbReference type="EMBL" id="FZOC01000003">
    <property type="protein sequence ID" value="SNR87828.1"/>
    <property type="molecule type" value="Genomic_DNA"/>
</dbReference>
<feature type="region of interest" description="Disordered" evidence="1">
    <location>
        <begin position="311"/>
        <end position="438"/>
    </location>
</feature>
<evidence type="ECO:0000259" key="2">
    <source>
        <dbReference type="Pfam" id="PF13401"/>
    </source>
</evidence>
<dbReference type="AlphaFoldDB" id="A0A238ZY59"/>
<reference evidence="3 4" key="1">
    <citation type="submission" date="2017-06" db="EMBL/GenBank/DDBJ databases">
        <authorList>
            <person name="Kim H.J."/>
            <person name="Triplett B.A."/>
        </authorList>
    </citation>
    <scope>NUCLEOTIDE SEQUENCE [LARGE SCALE GENOMIC DNA]</scope>
    <source>
        <strain evidence="3 4">DSM 13116</strain>
    </source>
</reference>
<feature type="compositionally biased region" description="Low complexity" evidence="1">
    <location>
        <begin position="314"/>
        <end position="325"/>
    </location>
</feature>
<accession>A0A238ZY59</accession>
<dbReference type="OrthoDB" id="5416002at2"/>
<dbReference type="Pfam" id="PF13401">
    <property type="entry name" value="AAA_22"/>
    <property type="match status" value="1"/>
</dbReference>
<dbReference type="InterPro" id="IPR027417">
    <property type="entry name" value="P-loop_NTPase"/>
</dbReference>
<dbReference type="Gene3D" id="3.40.50.300">
    <property type="entry name" value="P-loop containing nucleotide triphosphate hydrolases"/>
    <property type="match status" value="1"/>
</dbReference>
<dbReference type="SUPFAM" id="SSF52540">
    <property type="entry name" value="P-loop containing nucleoside triphosphate hydrolases"/>
    <property type="match status" value="1"/>
</dbReference>
<evidence type="ECO:0000256" key="1">
    <source>
        <dbReference type="SAM" id="MobiDB-lite"/>
    </source>
</evidence>
<evidence type="ECO:0000313" key="3">
    <source>
        <dbReference type="EMBL" id="SNR87828.1"/>
    </source>
</evidence>
<dbReference type="PANTHER" id="PTHR35894">
    <property type="entry name" value="GENERAL SECRETION PATHWAY PROTEIN A-RELATED"/>
    <property type="match status" value="1"/>
</dbReference>
<dbReference type="RefSeq" id="WP_089273654.1">
    <property type="nucleotide sequence ID" value="NZ_FZOC01000003.1"/>
</dbReference>
<dbReference type="CDD" id="cd00009">
    <property type="entry name" value="AAA"/>
    <property type="match status" value="1"/>
</dbReference>
<dbReference type="Proteomes" id="UP000198324">
    <property type="component" value="Unassembled WGS sequence"/>
</dbReference>
<dbReference type="PANTHER" id="PTHR35894:SF1">
    <property type="entry name" value="PHOSPHORIBULOKINASE _ URIDINE KINASE FAMILY"/>
    <property type="match status" value="1"/>
</dbReference>
<proteinExistence type="predicted"/>
<dbReference type="InterPro" id="IPR049945">
    <property type="entry name" value="AAA_22"/>
</dbReference>
<sequence>MSHYAGFEREPFSNSPDPGFLLGTRQHATCLQELEISLRLRRGLNLVTGDIGTGKTTLCRSLLRAFAEDQDADVHLLLDPHFDSSEEFLQVILASVTGRSPDTGMGLWALKETLKQQLFRLGLVEKRLVVLIIDEGQKIAPENLEILREMLNYETNTAKLLQIVLFGQRELEPVIDAMPNLADRINVRRRLKPLSARETVAMIEHRLAVAAGDAAPAVRFTPMAGLAVHLASGGSPRKTLRLCHLAMLETLVRGRARVGLAEVLHALRSGPSPTPRRRLALAGLAALCLALGGLWLSLDAQGPVMRAAQARTESAPATSPALAPAVDASPGISTAGLRLGDDETNAQEPGARPNAGVSLLPPRDSGPSMRKAVEFRPFQPEAGQADAGRENAAERPAPARRTAPEPAPVTHWSSQQASLGPEALTGLARPATGDVDRP</sequence>
<gene>
    <name evidence="3" type="ORF">SAMN04488503_1674</name>
</gene>
<dbReference type="GO" id="GO:0016887">
    <property type="term" value="F:ATP hydrolysis activity"/>
    <property type="evidence" value="ECO:0007669"/>
    <property type="project" value="InterPro"/>
</dbReference>
<name>A0A238ZY59_9BACT</name>
<dbReference type="InterPro" id="IPR052026">
    <property type="entry name" value="ExeA_AAA_ATPase_DNA-bind"/>
</dbReference>
<keyword evidence="4" id="KW-1185">Reference proteome</keyword>
<organism evidence="3 4">
    <name type="scientific">Humidesulfovibrio mexicanus</name>
    <dbReference type="NCBI Taxonomy" id="147047"/>
    <lineage>
        <taxon>Bacteria</taxon>
        <taxon>Pseudomonadati</taxon>
        <taxon>Thermodesulfobacteriota</taxon>
        <taxon>Desulfovibrionia</taxon>
        <taxon>Desulfovibrionales</taxon>
        <taxon>Desulfovibrionaceae</taxon>
        <taxon>Humidesulfovibrio</taxon>
    </lineage>
</organism>
<evidence type="ECO:0000313" key="4">
    <source>
        <dbReference type="Proteomes" id="UP000198324"/>
    </source>
</evidence>